<protein>
    <submittedName>
        <fullName evidence="2">Uncharacterized protein</fullName>
    </submittedName>
</protein>
<evidence type="ECO:0000313" key="2">
    <source>
        <dbReference type="WBParaSite" id="JU765_v2.g4186.t1"/>
    </source>
</evidence>
<reference evidence="2" key="1">
    <citation type="submission" date="2022-11" db="UniProtKB">
        <authorList>
            <consortium name="WormBaseParasite"/>
        </authorList>
    </citation>
    <scope>IDENTIFICATION</scope>
</reference>
<name>A0AC34R7W1_9BILA</name>
<sequence length="134" mass="15771">MIDQFLIVALIIFFSRVERYTEFYKFKDLFRNITVSCQSPYVIQENALIELWDEDGFLNGPDDLIAIWDAPKWINPGKSSSIVKIGVTSKHLEFIDEMPDEYVDLYFKMTNVCQQNIVKHFNDVVFQNDYDNTP</sequence>
<organism evidence="1 2">
    <name type="scientific">Panagrolaimus sp. JU765</name>
    <dbReference type="NCBI Taxonomy" id="591449"/>
    <lineage>
        <taxon>Eukaryota</taxon>
        <taxon>Metazoa</taxon>
        <taxon>Ecdysozoa</taxon>
        <taxon>Nematoda</taxon>
        <taxon>Chromadorea</taxon>
        <taxon>Rhabditida</taxon>
        <taxon>Tylenchina</taxon>
        <taxon>Panagrolaimomorpha</taxon>
        <taxon>Panagrolaimoidea</taxon>
        <taxon>Panagrolaimidae</taxon>
        <taxon>Panagrolaimus</taxon>
    </lineage>
</organism>
<evidence type="ECO:0000313" key="1">
    <source>
        <dbReference type="Proteomes" id="UP000887576"/>
    </source>
</evidence>
<accession>A0AC34R7W1</accession>
<dbReference type="WBParaSite" id="JU765_v2.g4186.t1">
    <property type="protein sequence ID" value="JU765_v2.g4186.t1"/>
    <property type="gene ID" value="JU765_v2.g4186"/>
</dbReference>
<proteinExistence type="predicted"/>
<dbReference type="Proteomes" id="UP000887576">
    <property type="component" value="Unplaced"/>
</dbReference>